<keyword evidence="8 16" id="KW-0418">Kinase</keyword>
<comment type="subcellular location">
    <subcellularLocation>
        <location evidence="2">Cell membrane</location>
        <topology evidence="2">Multi-pass membrane protein</topology>
    </subcellularLocation>
</comment>
<dbReference type="Proteomes" id="UP001596528">
    <property type="component" value="Unassembled WGS sequence"/>
</dbReference>
<keyword evidence="9" id="KW-0067">ATP-binding</keyword>
<feature type="coiled-coil region" evidence="12">
    <location>
        <begin position="218"/>
        <end position="245"/>
    </location>
</feature>
<evidence type="ECO:0000256" key="3">
    <source>
        <dbReference type="ARBA" id="ARBA00012438"/>
    </source>
</evidence>
<dbReference type="SMART" id="SM00387">
    <property type="entry name" value="HATPase_c"/>
    <property type="match status" value="1"/>
</dbReference>
<dbReference type="RefSeq" id="WP_138790800.1">
    <property type="nucleotide sequence ID" value="NZ_JBHTGQ010000055.1"/>
</dbReference>
<keyword evidence="5" id="KW-0597">Phosphoprotein</keyword>
<dbReference type="GO" id="GO:0016301">
    <property type="term" value="F:kinase activity"/>
    <property type="evidence" value="ECO:0007669"/>
    <property type="project" value="UniProtKB-KW"/>
</dbReference>
<comment type="caution">
    <text evidence="16">The sequence shown here is derived from an EMBL/GenBank/DDBJ whole genome shotgun (WGS) entry which is preliminary data.</text>
</comment>
<evidence type="ECO:0000256" key="6">
    <source>
        <dbReference type="ARBA" id="ARBA00022679"/>
    </source>
</evidence>
<dbReference type="InterPro" id="IPR003594">
    <property type="entry name" value="HATPase_dom"/>
</dbReference>
<dbReference type="EMBL" id="JBHTGQ010000055">
    <property type="protein sequence ID" value="MFC7751631.1"/>
    <property type="molecule type" value="Genomic_DNA"/>
</dbReference>
<dbReference type="SUPFAM" id="SSF158472">
    <property type="entry name" value="HAMP domain-like"/>
    <property type="match status" value="1"/>
</dbReference>
<keyword evidence="11 13" id="KW-0472">Membrane</keyword>
<dbReference type="InterPro" id="IPR050736">
    <property type="entry name" value="Sensor_HK_Regulatory"/>
</dbReference>
<sequence>MKPWKRMRIHHKLGLSIFAFIMILVFVLEIIVYNVFTRFYVQQLADDMIHRGHSHATALQEHWSEETLRHVAEMESYSRYVVAVIDSRGEILISSQPLQPTQMEYVKNFDTVSEYEWVVRDWRRQPYLISQSSVLDGNGKLIGYVVMYASTTPIREAIYSLRTLMFLFSVVSLIIIFVLVFLFSNWISKPLVAMRNAVRKLTRNDYNFSLPISARDEIGELNQSIMELSGELKHYRTEREEFLAEISHELRTPITYIRGYADVLQQTSVKDEDRRKYLRFIREAADRLHRLIGDLYDMSKLDQVKVQIDKQEMDLVPFIRQMREEQMERFMEKGIDLQDDLPSTPVRVQADRNRLAQVIMNLLENARKYTPEGGSVRIRLSKEQREALIQIQDTGIGIPDSELPHIWRRFYRVEKSRSRDYGGAGLGLSIAKRIIELHDGTITVNSKEGIGTTFLIRLPLE</sequence>
<dbReference type="EC" id="2.7.13.3" evidence="3"/>
<feature type="domain" description="Histidine kinase" evidence="14">
    <location>
        <begin position="245"/>
        <end position="461"/>
    </location>
</feature>
<dbReference type="InterPro" id="IPR003660">
    <property type="entry name" value="HAMP_dom"/>
</dbReference>
<dbReference type="CDD" id="cd00075">
    <property type="entry name" value="HATPase"/>
    <property type="match status" value="1"/>
</dbReference>
<evidence type="ECO:0000313" key="17">
    <source>
        <dbReference type="Proteomes" id="UP001596528"/>
    </source>
</evidence>
<dbReference type="Gene3D" id="1.10.287.130">
    <property type="match status" value="1"/>
</dbReference>
<dbReference type="PRINTS" id="PR00344">
    <property type="entry name" value="BCTRLSENSOR"/>
</dbReference>
<dbReference type="InterPro" id="IPR003661">
    <property type="entry name" value="HisK_dim/P_dom"/>
</dbReference>
<dbReference type="InterPro" id="IPR036097">
    <property type="entry name" value="HisK_dim/P_sf"/>
</dbReference>
<evidence type="ECO:0000259" key="15">
    <source>
        <dbReference type="PROSITE" id="PS50885"/>
    </source>
</evidence>
<dbReference type="SMART" id="SM00304">
    <property type="entry name" value="HAMP"/>
    <property type="match status" value="1"/>
</dbReference>
<dbReference type="Gene3D" id="3.30.565.10">
    <property type="entry name" value="Histidine kinase-like ATPase, C-terminal domain"/>
    <property type="match status" value="1"/>
</dbReference>
<keyword evidence="12" id="KW-0175">Coiled coil</keyword>
<evidence type="ECO:0000256" key="12">
    <source>
        <dbReference type="SAM" id="Coils"/>
    </source>
</evidence>
<dbReference type="Pfam" id="PF00672">
    <property type="entry name" value="HAMP"/>
    <property type="match status" value="1"/>
</dbReference>
<dbReference type="InterPro" id="IPR004358">
    <property type="entry name" value="Sig_transdc_His_kin-like_C"/>
</dbReference>
<protein>
    <recommendedName>
        <fullName evidence="3">histidine kinase</fullName>
        <ecNumber evidence="3">2.7.13.3</ecNumber>
    </recommendedName>
</protein>
<evidence type="ECO:0000256" key="5">
    <source>
        <dbReference type="ARBA" id="ARBA00022553"/>
    </source>
</evidence>
<accession>A0ABW2V8T0</accession>
<keyword evidence="6" id="KW-0808">Transferase</keyword>
<evidence type="ECO:0000259" key="14">
    <source>
        <dbReference type="PROSITE" id="PS50109"/>
    </source>
</evidence>
<evidence type="ECO:0000256" key="11">
    <source>
        <dbReference type="ARBA" id="ARBA00023136"/>
    </source>
</evidence>
<dbReference type="PROSITE" id="PS50109">
    <property type="entry name" value="HIS_KIN"/>
    <property type="match status" value="1"/>
</dbReference>
<dbReference type="CDD" id="cd00082">
    <property type="entry name" value="HisKA"/>
    <property type="match status" value="1"/>
</dbReference>
<name>A0ABW2V8T0_9BACL</name>
<feature type="domain" description="HAMP" evidence="15">
    <location>
        <begin position="185"/>
        <end position="237"/>
    </location>
</feature>
<organism evidence="16 17">
    <name type="scientific">Paenibacillus thermoaerophilus</name>
    <dbReference type="NCBI Taxonomy" id="1215385"/>
    <lineage>
        <taxon>Bacteria</taxon>
        <taxon>Bacillati</taxon>
        <taxon>Bacillota</taxon>
        <taxon>Bacilli</taxon>
        <taxon>Bacillales</taxon>
        <taxon>Paenibacillaceae</taxon>
        <taxon>Paenibacillus</taxon>
    </lineage>
</organism>
<dbReference type="Gene3D" id="6.10.340.10">
    <property type="match status" value="1"/>
</dbReference>
<dbReference type="PANTHER" id="PTHR43711:SF1">
    <property type="entry name" value="HISTIDINE KINASE 1"/>
    <property type="match status" value="1"/>
</dbReference>
<feature type="transmembrane region" description="Helical" evidence="13">
    <location>
        <begin position="12"/>
        <end position="36"/>
    </location>
</feature>
<evidence type="ECO:0000256" key="4">
    <source>
        <dbReference type="ARBA" id="ARBA00022475"/>
    </source>
</evidence>
<dbReference type="Pfam" id="PF00512">
    <property type="entry name" value="HisKA"/>
    <property type="match status" value="1"/>
</dbReference>
<dbReference type="PROSITE" id="PS50885">
    <property type="entry name" value="HAMP"/>
    <property type="match status" value="1"/>
</dbReference>
<evidence type="ECO:0000256" key="10">
    <source>
        <dbReference type="ARBA" id="ARBA00023012"/>
    </source>
</evidence>
<keyword evidence="7" id="KW-0547">Nucleotide-binding</keyword>
<gene>
    <name evidence="16" type="ORF">ACFQWB_17085</name>
</gene>
<evidence type="ECO:0000256" key="8">
    <source>
        <dbReference type="ARBA" id="ARBA00022777"/>
    </source>
</evidence>
<evidence type="ECO:0000313" key="16">
    <source>
        <dbReference type="EMBL" id="MFC7751631.1"/>
    </source>
</evidence>
<keyword evidence="10" id="KW-0902">Two-component regulatory system</keyword>
<reference evidence="17" key="1">
    <citation type="journal article" date="2019" name="Int. J. Syst. Evol. Microbiol.">
        <title>The Global Catalogue of Microorganisms (GCM) 10K type strain sequencing project: providing services to taxonomists for standard genome sequencing and annotation.</title>
        <authorList>
            <consortium name="The Broad Institute Genomics Platform"/>
            <consortium name="The Broad Institute Genome Sequencing Center for Infectious Disease"/>
            <person name="Wu L."/>
            <person name="Ma J."/>
        </authorList>
    </citation>
    <scope>NUCLEOTIDE SEQUENCE [LARGE SCALE GENOMIC DNA]</scope>
    <source>
        <strain evidence="17">JCM 18657</strain>
    </source>
</reference>
<evidence type="ECO:0000256" key="7">
    <source>
        <dbReference type="ARBA" id="ARBA00022741"/>
    </source>
</evidence>
<dbReference type="SUPFAM" id="SSF55874">
    <property type="entry name" value="ATPase domain of HSP90 chaperone/DNA topoisomerase II/histidine kinase"/>
    <property type="match status" value="1"/>
</dbReference>
<dbReference type="InterPro" id="IPR036890">
    <property type="entry name" value="HATPase_C_sf"/>
</dbReference>
<keyword evidence="17" id="KW-1185">Reference proteome</keyword>
<keyword evidence="4" id="KW-1003">Cell membrane</keyword>
<feature type="transmembrane region" description="Helical" evidence="13">
    <location>
        <begin position="164"/>
        <end position="187"/>
    </location>
</feature>
<dbReference type="InterPro" id="IPR005467">
    <property type="entry name" value="His_kinase_dom"/>
</dbReference>
<evidence type="ECO:0000256" key="2">
    <source>
        <dbReference type="ARBA" id="ARBA00004651"/>
    </source>
</evidence>
<dbReference type="PANTHER" id="PTHR43711">
    <property type="entry name" value="TWO-COMPONENT HISTIDINE KINASE"/>
    <property type="match status" value="1"/>
</dbReference>
<keyword evidence="13" id="KW-1133">Transmembrane helix</keyword>
<dbReference type="CDD" id="cd06225">
    <property type="entry name" value="HAMP"/>
    <property type="match status" value="1"/>
</dbReference>
<comment type="catalytic activity">
    <reaction evidence="1">
        <text>ATP + protein L-histidine = ADP + protein N-phospho-L-histidine.</text>
        <dbReference type="EC" id="2.7.13.3"/>
    </reaction>
</comment>
<evidence type="ECO:0000256" key="9">
    <source>
        <dbReference type="ARBA" id="ARBA00022840"/>
    </source>
</evidence>
<evidence type="ECO:0000256" key="1">
    <source>
        <dbReference type="ARBA" id="ARBA00000085"/>
    </source>
</evidence>
<dbReference type="Pfam" id="PF02518">
    <property type="entry name" value="HATPase_c"/>
    <property type="match status" value="1"/>
</dbReference>
<dbReference type="SUPFAM" id="SSF47384">
    <property type="entry name" value="Homodimeric domain of signal transducing histidine kinase"/>
    <property type="match status" value="1"/>
</dbReference>
<evidence type="ECO:0000256" key="13">
    <source>
        <dbReference type="SAM" id="Phobius"/>
    </source>
</evidence>
<proteinExistence type="predicted"/>
<keyword evidence="13" id="KW-0812">Transmembrane</keyword>
<dbReference type="SMART" id="SM00388">
    <property type="entry name" value="HisKA"/>
    <property type="match status" value="1"/>
</dbReference>